<sequence length="1828" mass="215790">MKPYQTFDTYPVPPIIRLGTIKLLGCLRLESVNLCIDKLCHIEIDEIYVFYNKPKLISKLDAKITDKKIYILFKNTRVVLFDKIFFTYFPKNIDHLPKIPYNFIYDFQNFNVYLNHVDTRDLFSSLSIQRFIFACEEFSSIKSQDGNYHLKRQFNKITNKKPKKRIYLKNDIESIQLNDSNTKPVIKILTVNLVNLDVKILKNHFLLNLKKSKVNIYSGKIPQYFLKNNKNTYEVKNLDFIVECEIFEILKINLSLYNPIPFSKNLRFMSKLTQFKKSFVFLFKLKEFVVNLNKDNQILMSLISSNNKHSSIFELVNQVDKFLVFKQFLRSLELYNFLNDDPIFSTKFIYINYKFESTVPSIKINISEKSNINLSKLTAISKIFDLILFDNFFRDLKKFNYVLIATLAQIDFTFPFNSNYLKAKFKQLSFKIENKKKLTSIFIFENMKFFTNLNSFKFDDHLSVNCERLIVEMKSKLEDTKLQFMFSPIQIGIDNIFDNLNDRHRRNSESNISTESYESFLYTHVLDENQNSDNSNLSLKNSLFLSVIQFRYHSFKNQEVVYSKFYELILGDIFGSVNFRIFLKIVDLICGIYKYIDQELDLAIFFSKSELVYKTFRILTSLINVNIFNDYDFSKETNVFNIILSPLNYAKCNFHCEDNQSGSLCTLTDIAIRILSSSPKKSVTEHADLIETGIFYFKFLSDLKIERNIKNQDELLKFLKKCDNETKRLNFFWVQKECSCVGENQFYSDQKELMYSYERDFVFKPCIYWLNKTESVKYGFGQSILEPDEIVFFSYRKFFPEYDFYSLKISNGKKFTVLSNLESNSKYIKNKFEPLRISVYDQELNTFMNESIDNNSLEPNEIEELNFKSTNMTPAYFSNEFSIYIRYLPKVKKFSNIIYKPNEKSSTKGCFSEIMYAEDSINIPYSDLNVDFFSKTSAVFKRIRFNWLKNYKKSFKKSLAKKSINLKEMKNFKIDKNFTSISSFSLNSSDYDENISSSINTNQNNNKSPSIKESSESKVKNNKVSHQERRTKTNRNKSNFFIYKLNLNQILYGFKQNDGKISGKKLCVEEVYAQTVYLSEDYEYENSYKNFLFEKNASTTNQGLNGVKLISSDLEQIACISKAYFLVTRASLECLSNLVEFIHKCMRKRDVEKQQYAKQRDNILVFSENRINSMENNLTFDKHICLDQITIQVFNISGDYQVDYEDIDQNNSIEALTFRTTSISLLENRIKRYQLIVFERTQFDKILAENNQIFLFDTLENLIRNLSILLFDKIQTEISIFKSRILFSNLIIGKFNLPQLQIDFNCTRLIDIQFEIVDLKFQQTPVEISLVMDLIKFINNLIFFLKKFKITLNYKLSILIRNFFIKFKLNNYNDNDTDDIHINYLIYLSGSNFKYVHSNNSSSISSDLTTKSIFKCSSNFTIDFTQINLSNPQEKSLFRADFDLNKKILDASLSVQIQLNQSDSSFFTFYFIFPLILESEFKSSDSAFEWQTPGMMYYSSFSNQVYQVADLNRIKILVNNEDEKILFEIDKIRFIRSSLNFDLSDFASKILDNIHLDLTNLTPYTIDFNIKNLCFNYFSDGFQSKSWFLLKLFDLKMSYFFSFDTSLEEDLEISFRDSLNNVKNELEYIQNFKINNSILLNVTTSSSILSQFDMNKWLDFCCMENNESHSYNIKFISALPSFGFEINYETRISNNSYGNDEKLVQIYWNLQEILNEDIHNSEKRSGTKKHRNPYFFVLNQKNLELIEKKIFKKLAKSNASVVNKIENYYSHSKPKVNIRIKDMHGESINIENLNFFDSKNFVFIVKNSLLKNILIVYNIFSLFNKRNE</sequence>
<feature type="compositionally biased region" description="Low complexity" evidence="1">
    <location>
        <begin position="996"/>
        <end position="1012"/>
    </location>
</feature>
<accession>A0A813SAI7</accession>
<feature type="compositionally biased region" description="Basic and acidic residues" evidence="1">
    <location>
        <begin position="1013"/>
        <end position="1031"/>
    </location>
</feature>
<dbReference type="EMBL" id="CAJNOC010000692">
    <property type="protein sequence ID" value="CAF0792454.1"/>
    <property type="molecule type" value="Genomic_DNA"/>
</dbReference>
<evidence type="ECO:0000256" key="1">
    <source>
        <dbReference type="SAM" id="MobiDB-lite"/>
    </source>
</evidence>
<keyword evidence="3" id="KW-1185">Reference proteome</keyword>
<reference evidence="2" key="1">
    <citation type="submission" date="2021-02" db="EMBL/GenBank/DDBJ databases">
        <authorList>
            <person name="Nowell W R."/>
        </authorList>
    </citation>
    <scope>NUCLEOTIDE SEQUENCE</scope>
    <source>
        <strain evidence="2">Ploen Becks lab</strain>
    </source>
</reference>
<gene>
    <name evidence="2" type="ORF">OXX778_LOCUS6042</name>
</gene>
<evidence type="ECO:0000313" key="2">
    <source>
        <dbReference type="EMBL" id="CAF0792454.1"/>
    </source>
</evidence>
<protein>
    <submittedName>
        <fullName evidence="2">Uncharacterized protein</fullName>
    </submittedName>
</protein>
<proteinExistence type="predicted"/>
<comment type="caution">
    <text evidence="2">The sequence shown here is derived from an EMBL/GenBank/DDBJ whole genome shotgun (WGS) entry which is preliminary data.</text>
</comment>
<dbReference type="OrthoDB" id="10564753at2759"/>
<feature type="region of interest" description="Disordered" evidence="1">
    <location>
        <begin position="996"/>
        <end position="1031"/>
    </location>
</feature>
<dbReference type="Proteomes" id="UP000663879">
    <property type="component" value="Unassembled WGS sequence"/>
</dbReference>
<organism evidence="2 3">
    <name type="scientific">Brachionus calyciflorus</name>
    <dbReference type="NCBI Taxonomy" id="104777"/>
    <lineage>
        <taxon>Eukaryota</taxon>
        <taxon>Metazoa</taxon>
        <taxon>Spiralia</taxon>
        <taxon>Gnathifera</taxon>
        <taxon>Rotifera</taxon>
        <taxon>Eurotatoria</taxon>
        <taxon>Monogononta</taxon>
        <taxon>Pseudotrocha</taxon>
        <taxon>Ploima</taxon>
        <taxon>Brachionidae</taxon>
        <taxon>Brachionus</taxon>
    </lineage>
</organism>
<name>A0A813SAI7_9BILA</name>
<evidence type="ECO:0000313" key="3">
    <source>
        <dbReference type="Proteomes" id="UP000663879"/>
    </source>
</evidence>